<sequence>RDSTVQTCAFCTCPLTADGHKVCWNSTQCQIQCTKECQTNCLYESLTDKKCCHTSCAGGCINNSIFQCNACEKLRIYSTGECVQTCPYNYYLVKDTFCVTYAECLSSEFSHGQYILNSNCVDDCPHGYKVSHDHAQCIPCESTKSNNYCNGTCAEKHIRLITDFQQLKYCHRIQTLNIYEISVASGGDGTSAQQLQSVNEALDNLKSIEYIENEFTLHNNYIPLDKTSKYFCLESSSMSKMLIVSNDTMNSYANGYLASCESNSLSLTVDKITSTSATVYASLSFGDSKALSTAFSDLRRPFFSVYYKPTRNYQNETHFDASSLCSKNPENKKWFKKVEKINYDPSSEKTSISLTHLQLLNLDGDQLYAAYGSVTSNIHMIGMFSPIIYFKTSKRQPDSIVNLRGYSTSKTTIELQWNPPLKTHGQIEYYLIYYGHIYDKLPIKNSKMCATLDVWHMFNFTIKI</sequence>
<comment type="caution">
    <text evidence="2">The sequence shown here is derived from an EMBL/GenBank/DDBJ whole genome shotgun (WGS) entry which is preliminary data.</text>
</comment>
<dbReference type="Pfam" id="PF00757">
    <property type="entry name" value="Furin-like"/>
    <property type="match status" value="1"/>
</dbReference>
<gene>
    <name evidence="2" type="ORF">OVA965_LOCUS34495</name>
    <name evidence="3" type="ORF">TMI583_LOCUS35415</name>
</gene>
<dbReference type="SUPFAM" id="SSF49265">
    <property type="entry name" value="Fibronectin type III"/>
    <property type="match status" value="1"/>
</dbReference>
<dbReference type="CDD" id="cd00064">
    <property type="entry name" value="FU"/>
    <property type="match status" value="1"/>
</dbReference>
<evidence type="ECO:0000259" key="1">
    <source>
        <dbReference type="Pfam" id="PF00757"/>
    </source>
</evidence>
<evidence type="ECO:0000313" key="4">
    <source>
        <dbReference type="Proteomes" id="UP000677228"/>
    </source>
</evidence>
<evidence type="ECO:0000313" key="3">
    <source>
        <dbReference type="EMBL" id="CAF4238480.1"/>
    </source>
</evidence>
<dbReference type="EMBL" id="CAJOBA010050826">
    <property type="protein sequence ID" value="CAF4238480.1"/>
    <property type="molecule type" value="Genomic_DNA"/>
</dbReference>
<dbReference type="InterPro" id="IPR036116">
    <property type="entry name" value="FN3_sf"/>
</dbReference>
<dbReference type="Proteomes" id="UP000682733">
    <property type="component" value="Unassembled WGS sequence"/>
</dbReference>
<evidence type="ECO:0000313" key="2">
    <source>
        <dbReference type="EMBL" id="CAF1442398.1"/>
    </source>
</evidence>
<dbReference type="InterPro" id="IPR006212">
    <property type="entry name" value="Furin_repeat"/>
</dbReference>
<dbReference type="InterPro" id="IPR013783">
    <property type="entry name" value="Ig-like_fold"/>
</dbReference>
<dbReference type="SMART" id="SM00261">
    <property type="entry name" value="FU"/>
    <property type="match status" value="1"/>
</dbReference>
<protein>
    <recommendedName>
        <fullName evidence="1">Furin-like cysteine-rich domain-containing protein</fullName>
    </recommendedName>
</protein>
<dbReference type="CDD" id="cd00063">
    <property type="entry name" value="FN3"/>
    <property type="match status" value="1"/>
</dbReference>
<feature type="domain" description="Furin-like cysteine-rich" evidence="1">
    <location>
        <begin position="19"/>
        <end position="149"/>
    </location>
</feature>
<proteinExistence type="predicted"/>
<name>A0A8S2FEB4_9BILA</name>
<accession>A0A8S2FEB4</accession>
<dbReference type="Gene3D" id="2.60.40.10">
    <property type="entry name" value="Immunoglobulins"/>
    <property type="match status" value="1"/>
</dbReference>
<dbReference type="InterPro" id="IPR003961">
    <property type="entry name" value="FN3_dom"/>
</dbReference>
<reference evidence="2" key="1">
    <citation type="submission" date="2021-02" db="EMBL/GenBank/DDBJ databases">
        <authorList>
            <person name="Nowell W R."/>
        </authorList>
    </citation>
    <scope>NUCLEOTIDE SEQUENCE</scope>
</reference>
<dbReference type="InterPro" id="IPR009030">
    <property type="entry name" value="Growth_fac_rcpt_cys_sf"/>
</dbReference>
<organism evidence="2 4">
    <name type="scientific">Didymodactylos carnosus</name>
    <dbReference type="NCBI Taxonomy" id="1234261"/>
    <lineage>
        <taxon>Eukaryota</taxon>
        <taxon>Metazoa</taxon>
        <taxon>Spiralia</taxon>
        <taxon>Gnathifera</taxon>
        <taxon>Rotifera</taxon>
        <taxon>Eurotatoria</taxon>
        <taxon>Bdelloidea</taxon>
        <taxon>Philodinida</taxon>
        <taxon>Philodinidae</taxon>
        <taxon>Didymodactylos</taxon>
    </lineage>
</organism>
<dbReference type="Gene3D" id="2.10.220.10">
    <property type="entry name" value="Hormone Receptor, Insulin-like Growth Factor Receptor 1, Chain A, domain 2"/>
    <property type="match status" value="1"/>
</dbReference>
<dbReference type="InterPro" id="IPR006211">
    <property type="entry name" value="Furin-like_Cys-rich_dom"/>
</dbReference>
<dbReference type="AlphaFoldDB" id="A0A8S2FEB4"/>
<dbReference type="Proteomes" id="UP000677228">
    <property type="component" value="Unassembled WGS sequence"/>
</dbReference>
<feature type="non-terminal residue" evidence="2">
    <location>
        <position position="1"/>
    </location>
</feature>
<dbReference type="EMBL" id="CAJNOK010029015">
    <property type="protein sequence ID" value="CAF1442398.1"/>
    <property type="molecule type" value="Genomic_DNA"/>
</dbReference>
<dbReference type="SUPFAM" id="SSF57184">
    <property type="entry name" value="Growth factor receptor domain"/>
    <property type="match status" value="1"/>
</dbReference>